<dbReference type="AlphaFoldDB" id="A0A8X8WZN7"/>
<evidence type="ECO:0000256" key="8">
    <source>
        <dbReference type="ARBA" id="ARBA00023004"/>
    </source>
</evidence>
<feature type="disulfide bond" evidence="10">
    <location>
        <begin position="15"/>
        <end position="40"/>
    </location>
</feature>
<keyword evidence="6 9" id="KW-0479">Metal-binding</keyword>
<name>A0A8X8WZN7_SALSN</name>
<keyword evidence="4" id="KW-0575">Peroxidase</keyword>
<comment type="caution">
    <text evidence="13">The sequence shown here is derived from an EMBL/GenBank/DDBJ whole genome shotgun (WGS) entry which is preliminary data.</text>
</comment>
<feature type="domain" description="Plant heme peroxidase family profile" evidence="12">
    <location>
        <begin position="1"/>
        <end position="91"/>
    </location>
</feature>
<dbReference type="InterPro" id="IPR002016">
    <property type="entry name" value="Haem_peroxidase"/>
</dbReference>
<evidence type="ECO:0000259" key="12">
    <source>
        <dbReference type="PROSITE" id="PS50873"/>
    </source>
</evidence>
<keyword evidence="8" id="KW-0408">Iron</keyword>
<evidence type="ECO:0000256" key="1">
    <source>
        <dbReference type="ARBA" id="ARBA00000189"/>
    </source>
</evidence>
<keyword evidence="9" id="KW-0106">Calcium</keyword>
<dbReference type="GO" id="GO:0140825">
    <property type="term" value="F:lactoperoxidase activity"/>
    <property type="evidence" value="ECO:0007669"/>
    <property type="project" value="UniProtKB-EC"/>
</dbReference>
<comment type="cofactor">
    <cofactor evidence="2">
        <name>heme b</name>
        <dbReference type="ChEBI" id="CHEBI:60344"/>
    </cofactor>
</comment>
<evidence type="ECO:0000256" key="9">
    <source>
        <dbReference type="PIRSR" id="PIRSR600823-3"/>
    </source>
</evidence>
<comment type="cofactor">
    <cofactor evidence="9">
        <name>Ca(2+)</name>
        <dbReference type="ChEBI" id="CHEBI:29108"/>
    </cofactor>
    <text evidence="9">Binds 2 calcium ions per subunit.</text>
</comment>
<dbReference type="PROSITE" id="PS50873">
    <property type="entry name" value="PEROXIDASE_4"/>
    <property type="match status" value="1"/>
</dbReference>
<sequence length="127" mass="14821">MVALSGSRMIRQARCVTFRDRIYSSLDIDPNFAMMRRRYCPQTGGGDILSSLDELTPNVFDNNYFRNLQNGRGMLASDQLLLSQQLINSIVICECIHQQSCQILVGFRRRHDQNVSYRTINWWSWVK</sequence>
<dbReference type="SUPFAM" id="SSF48113">
    <property type="entry name" value="Heme-dependent peroxidases"/>
    <property type="match status" value="1"/>
</dbReference>
<feature type="binding site" evidence="9">
    <location>
        <position position="53"/>
    </location>
    <ligand>
        <name>Ca(2+)</name>
        <dbReference type="ChEBI" id="CHEBI:29108"/>
        <label>2</label>
    </ligand>
</feature>
<dbReference type="Proteomes" id="UP000298416">
    <property type="component" value="Unassembled WGS sequence"/>
</dbReference>
<evidence type="ECO:0000313" key="14">
    <source>
        <dbReference type="Proteomes" id="UP000298416"/>
    </source>
</evidence>
<dbReference type="GO" id="GO:0020037">
    <property type="term" value="F:heme binding"/>
    <property type="evidence" value="ECO:0007669"/>
    <property type="project" value="InterPro"/>
</dbReference>
<gene>
    <name evidence="13" type="ORF">SASPL_135191</name>
</gene>
<dbReference type="PANTHER" id="PTHR31388:SF115">
    <property type="entry name" value="PEROXIDASE 5"/>
    <property type="match status" value="1"/>
</dbReference>
<accession>A0A8X8WZN7</accession>
<keyword evidence="5" id="KW-0349">Heme</keyword>
<evidence type="ECO:0000256" key="10">
    <source>
        <dbReference type="PIRSR" id="PIRSR600823-5"/>
    </source>
</evidence>
<feature type="binding site" evidence="9">
    <location>
        <position position="61"/>
    </location>
    <ligand>
        <name>Ca(2+)</name>
        <dbReference type="ChEBI" id="CHEBI:29108"/>
        <label>2</label>
    </ligand>
</feature>
<keyword evidence="10" id="KW-1015">Disulfide bond</keyword>
<evidence type="ECO:0000256" key="2">
    <source>
        <dbReference type="ARBA" id="ARBA00001970"/>
    </source>
</evidence>
<reference evidence="13" key="1">
    <citation type="submission" date="2018-01" db="EMBL/GenBank/DDBJ databases">
        <authorList>
            <person name="Mao J.F."/>
        </authorList>
    </citation>
    <scope>NUCLEOTIDE SEQUENCE</scope>
    <source>
        <strain evidence="13">Huo1</strain>
        <tissue evidence="13">Leaf</tissue>
    </source>
</reference>
<evidence type="ECO:0000256" key="11">
    <source>
        <dbReference type="RuleBase" id="RU004241"/>
    </source>
</evidence>
<feature type="binding site" evidence="9">
    <location>
        <position position="56"/>
    </location>
    <ligand>
        <name>Ca(2+)</name>
        <dbReference type="ChEBI" id="CHEBI:29108"/>
        <label>2</label>
    </ligand>
</feature>
<dbReference type="GO" id="GO:0006979">
    <property type="term" value="P:response to oxidative stress"/>
    <property type="evidence" value="ECO:0007669"/>
    <property type="project" value="InterPro"/>
</dbReference>
<dbReference type="InterPro" id="IPR000823">
    <property type="entry name" value="Peroxidase_pln"/>
</dbReference>
<comment type="similarity">
    <text evidence="11">Belongs to the peroxidase family.</text>
</comment>
<evidence type="ECO:0000256" key="7">
    <source>
        <dbReference type="ARBA" id="ARBA00023002"/>
    </source>
</evidence>
<dbReference type="EC" id="1.11.1.7" evidence="3"/>
<reference evidence="13" key="2">
    <citation type="submission" date="2020-08" db="EMBL/GenBank/DDBJ databases">
        <title>Plant Genome Project.</title>
        <authorList>
            <person name="Zhang R.-G."/>
        </authorList>
    </citation>
    <scope>NUCLEOTIDE SEQUENCE</scope>
    <source>
        <strain evidence="13">Huo1</strain>
        <tissue evidence="13">Leaf</tissue>
    </source>
</reference>
<dbReference type="PRINTS" id="PR00461">
    <property type="entry name" value="PLPEROXIDASE"/>
</dbReference>
<dbReference type="InterPro" id="IPR010255">
    <property type="entry name" value="Haem_peroxidase_sf"/>
</dbReference>
<keyword evidence="7" id="KW-0560">Oxidoreductase</keyword>
<evidence type="ECO:0000256" key="5">
    <source>
        <dbReference type="ARBA" id="ARBA00022617"/>
    </source>
</evidence>
<organism evidence="13">
    <name type="scientific">Salvia splendens</name>
    <name type="common">Scarlet sage</name>
    <dbReference type="NCBI Taxonomy" id="180675"/>
    <lineage>
        <taxon>Eukaryota</taxon>
        <taxon>Viridiplantae</taxon>
        <taxon>Streptophyta</taxon>
        <taxon>Embryophyta</taxon>
        <taxon>Tracheophyta</taxon>
        <taxon>Spermatophyta</taxon>
        <taxon>Magnoliopsida</taxon>
        <taxon>eudicotyledons</taxon>
        <taxon>Gunneridae</taxon>
        <taxon>Pentapetalae</taxon>
        <taxon>asterids</taxon>
        <taxon>lamiids</taxon>
        <taxon>Lamiales</taxon>
        <taxon>Lamiaceae</taxon>
        <taxon>Nepetoideae</taxon>
        <taxon>Mentheae</taxon>
        <taxon>Salviinae</taxon>
        <taxon>Salvia</taxon>
        <taxon>Salvia subgen. Calosphace</taxon>
        <taxon>core Calosphace</taxon>
    </lineage>
</organism>
<dbReference type="PANTHER" id="PTHR31388">
    <property type="entry name" value="PEROXIDASE 72-RELATED"/>
    <property type="match status" value="1"/>
</dbReference>
<dbReference type="Gene3D" id="1.10.420.10">
    <property type="entry name" value="Peroxidase, domain 2"/>
    <property type="match status" value="1"/>
</dbReference>
<dbReference type="GO" id="GO:0046872">
    <property type="term" value="F:metal ion binding"/>
    <property type="evidence" value="ECO:0007669"/>
    <property type="project" value="UniProtKB-KW"/>
</dbReference>
<keyword evidence="14" id="KW-1185">Reference proteome</keyword>
<comment type="catalytic activity">
    <reaction evidence="1">
        <text>2 a phenolic donor + H2O2 = 2 a phenolic radical donor + 2 H2O</text>
        <dbReference type="Rhea" id="RHEA:56136"/>
        <dbReference type="ChEBI" id="CHEBI:15377"/>
        <dbReference type="ChEBI" id="CHEBI:16240"/>
        <dbReference type="ChEBI" id="CHEBI:139520"/>
        <dbReference type="ChEBI" id="CHEBI:139521"/>
        <dbReference type="EC" id="1.11.1.7"/>
    </reaction>
</comment>
<evidence type="ECO:0000256" key="6">
    <source>
        <dbReference type="ARBA" id="ARBA00022723"/>
    </source>
</evidence>
<dbReference type="EMBL" id="PNBA02000013">
    <property type="protein sequence ID" value="KAG6402976.1"/>
    <property type="molecule type" value="Genomic_DNA"/>
</dbReference>
<protein>
    <recommendedName>
        <fullName evidence="3">peroxidase</fullName>
        <ecNumber evidence="3">1.11.1.7</ecNumber>
    </recommendedName>
</protein>
<evidence type="ECO:0000256" key="4">
    <source>
        <dbReference type="ARBA" id="ARBA00022559"/>
    </source>
</evidence>
<dbReference type="Pfam" id="PF00141">
    <property type="entry name" value="peroxidase"/>
    <property type="match status" value="1"/>
</dbReference>
<proteinExistence type="inferred from homology"/>
<evidence type="ECO:0000313" key="13">
    <source>
        <dbReference type="EMBL" id="KAG6402976.1"/>
    </source>
</evidence>
<evidence type="ECO:0000256" key="3">
    <source>
        <dbReference type="ARBA" id="ARBA00012313"/>
    </source>
</evidence>